<dbReference type="GO" id="GO:1990072">
    <property type="term" value="C:TRAPPIII protein complex"/>
    <property type="evidence" value="ECO:0000318"/>
    <property type="project" value="GO_Central"/>
</dbReference>
<dbReference type="STRING" id="5722.A2E8B5"/>
<keyword evidence="3" id="KW-1185">Reference proteome</keyword>
<dbReference type="KEGG" id="tva:4769084"/>
<accession>A2E8B5</accession>
<dbReference type="Pfam" id="PF26283">
    <property type="entry name" value="Ig_TRAPPC9-Trs120_4th"/>
    <property type="match status" value="1"/>
</dbReference>
<dbReference type="Proteomes" id="UP000001542">
    <property type="component" value="Unassembled WGS sequence"/>
</dbReference>
<protein>
    <recommendedName>
        <fullName evidence="1">Trs120/TRAPPC9 fourth Ig-like domain-containing protein</fullName>
    </recommendedName>
</protein>
<name>A2E8B5_TRIV3</name>
<dbReference type="EMBL" id="DS113325">
    <property type="protein sequence ID" value="EAY11133.1"/>
    <property type="molecule type" value="Genomic_DNA"/>
</dbReference>
<feature type="domain" description="Trs120/TRAPPC9 fourth Ig-like" evidence="1">
    <location>
        <begin position="929"/>
        <end position="1008"/>
    </location>
</feature>
<gene>
    <name evidence="2" type="ORF">TVAG_359130</name>
</gene>
<dbReference type="InParanoid" id="A2E8B5"/>
<dbReference type="InterPro" id="IPR024420">
    <property type="entry name" value="TRAPP_III_complex_Trs85"/>
</dbReference>
<dbReference type="PANTHER" id="PTHR12975:SF6">
    <property type="entry name" value="TRAFFICKING PROTEIN PARTICLE COMPLEX SUBUNIT 8"/>
    <property type="match status" value="1"/>
</dbReference>
<dbReference type="RefSeq" id="XP_001323356.1">
    <property type="nucleotide sequence ID" value="XM_001323321.1"/>
</dbReference>
<evidence type="ECO:0000259" key="1">
    <source>
        <dbReference type="Pfam" id="PF26283"/>
    </source>
</evidence>
<sequence length="1030" mass="118982">MEHGEEFKDLVTQRFQFIMCVDIEPKTLERFPQVSEYVTQFEKISNSSSSLGTIKVITTDFFNAKSVNDITNFSIKALDEIGSIFGKSKYFKEFKLSNHKQIVDKYNLKMRTTMFNLNNLDHHTPWFTWFRQFIFQNTQFQKGFLTDVPFCFLYISSDGIQNLPQNRLKNLQIPDLYAELSNGDELKLLAKNCCHILVYLSDDPQELSKFHGFSAFDLVFPMHINNFQNSMSDIFQHINLTFLNTQYLSLQKIISPDQNTKKSIFSSKPTNLQKLRLATYNFQLSNFSDALKIFSSFSSNMTGINYQYVHLMKLLCTIFDPKQNFQPDKVLFQDEVQSEDTLYILLRYVLHLSMIESFDIDIQDFDRTERRIIRCLKPITDTKLKSILRAMAFEEFGIFYFRHGFLKKFVGSLFISAQHYLKLGLNGHVIRCFSLVHHIMYGMNDFNTYFVAGIPSQNGYRSMPPQWIYISGYIFLQLSKALCYSQQARDSLEILLMTVSSESNTSRHDESSLKNLFSILNLAKQGIIEIKDIPLLFIDKAHINIKCYGTLEYFNFAEKEFEDVLDIKDRKFKSVRGVGAITMLWQSKDRPKEQTFVVGEEIIVEIPIKNRRNFSLMLSNLKLLNEGPDLNCSVIQSVEVGKNQSAILKFTLKPSKSGLYKLQSLSFRYWCIIDDIISFDPVEFNVVDTFPSLSVSFEEIPTKISAGQTVSGFCKLTNFGTKPISEIAAISDNASNFKFENPGQELEKKLITKFALQEGLKEKETTNIPFTLHFITEGQAVIKFLFNFRSDEKSSWRFVPYVLKFDVVRHESYSSRIINHQTFVDRQILLSEISTDENDIEIDKISIIGKKILDFSPTKVPKHSHFSLINQIIDDPDSTLDQKELSMLDTSVYCGIVQMKTPENTISHFFIEGFTKPTEDVRFSIFADSEVTFSHDAKIEVQVCIKNHGNQPSKELLISPYKSALTKSEHLLWTGTIKKKIRPLQPGEEEKITFIAQPITPGIYQTGYFKIRKGEQTEIVNLSHIIFVRM</sequence>
<proteinExistence type="predicted"/>
<dbReference type="VEuPathDB" id="TrichDB:TVAG_359130"/>
<dbReference type="PANTHER" id="PTHR12975">
    <property type="entry name" value="TRANSPORT PROTEIN TRAPP"/>
    <property type="match status" value="1"/>
</dbReference>
<evidence type="ECO:0000313" key="2">
    <source>
        <dbReference type="EMBL" id="EAY11133.1"/>
    </source>
</evidence>
<dbReference type="InterPro" id="IPR058568">
    <property type="entry name" value="Ig_TRAPPC9_Trs120_4th"/>
</dbReference>
<reference evidence="2" key="2">
    <citation type="journal article" date="2007" name="Science">
        <title>Draft genome sequence of the sexually transmitted pathogen Trichomonas vaginalis.</title>
        <authorList>
            <person name="Carlton J.M."/>
            <person name="Hirt R.P."/>
            <person name="Silva J.C."/>
            <person name="Delcher A.L."/>
            <person name="Schatz M."/>
            <person name="Zhao Q."/>
            <person name="Wortman J.R."/>
            <person name="Bidwell S.L."/>
            <person name="Alsmark U.C.M."/>
            <person name="Besteiro S."/>
            <person name="Sicheritz-Ponten T."/>
            <person name="Noel C.J."/>
            <person name="Dacks J.B."/>
            <person name="Foster P.G."/>
            <person name="Simillion C."/>
            <person name="Van de Peer Y."/>
            <person name="Miranda-Saavedra D."/>
            <person name="Barton G.J."/>
            <person name="Westrop G.D."/>
            <person name="Mueller S."/>
            <person name="Dessi D."/>
            <person name="Fiori P.L."/>
            <person name="Ren Q."/>
            <person name="Paulsen I."/>
            <person name="Zhang H."/>
            <person name="Bastida-Corcuera F.D."/>
            <person name="Simoes-Barbosa A."/>
            <person name="Brown M.T."/>
            <person name="Hayes R.D."/>
            <person name="Mukherjee M."/>
            <person name="Okumura C.Y."/>
            <person name="Schneider R."/>
            <person name="Smith A.J."/>
            <person name="Vanacova S."/>
            <person name="Villalvazo M."/>
            <person name="Haas B.J."/>
            <person name="Pertea M."/>
            <person name="Feldblyum T.V."/>
            <person name="Utterback T.R."/>
            <person name="Shu C.L."/>
            <person name="Osoegawa K."/>
            <person name="de Jong P.J."/>
            <person name="Hrdy I."/>
            <person name="Horvathova L."/>
            <person name="Zubacova Z."/>
            <person name="Dolezal P."/>
            <person name="Malik S.B."/>
            <person name="Logsdon J.M. Jr."/>
            <person name="Henze K."/>
            <person name="Gupta A."/>
            <person name="Wang C.C."/>
            <person name="Dunne R.L."/>
            <person name="Upcroft J.A."/>
            <person name="Upcroft P."/>
            <person name="White O."/>
            <person name="Salzberg S.L."/>
            <person name="Tang P."/>
            <person name="Chiu C.-H."/>
            <person name="Lee Y.-S."/>
            <person name="Embley T.M."/>
            <person name="Coombs G.H."/>
            <person name="Mottram J.C."/>
            <person name="Tachezy J."/>
            <person name="Fraser-Liggett C.M."/>
            <person name="Johnson P.J."/>
        </authorList>
    </citation>
    <scope>NUCLEOTIDE SEQUENCE [LARGE SCALE GENOMIC DNA]</scope>
    <source>
        <strain evidence="2">G3</strain>
    </source>
</reference>
<evidence type="ECO:0000313" key="3">
    <source>
        <dbReference type="Proteomes" id="UP000001542"/>
    </source>
</evidence>
<reference evidence="2" key="1">
    <citation type="submission" date="2006-10" db="EMBL/GenBank/DDBJ databases">
        <authorList>
            <person name="Amadeo P."/>
            <person name="Zhao Q."/>
            <person name="Wortman J."/>
            <person name="Fraser-Liggett C."/>
            <person name="Carlton J."/>
        </authorList>
    </citation>
    <scope>NUCLEOTIDE SEQUENCE</scope>
    <source>
        <strain evidence="2">G3</strain>
    </source>
</reference>
<organism evidence="2 3">
    <name type="scientific">Trichomonas vaginalis (strain ATCC PRA-98 / G3)</name>
    <dbReference type="NCBI Taxonomy" id="412133"/>
    <lineage>
        <taxon>Eukaryota</taxon>
        <taxon>Metamonada</taxon>
        <taxon>Parabasalia</taxon>
        <taxon>Trichomonadida</taxon>
        <taxon>Trichomonadidae</taxon>
        <taxon>Trichomonas</taxon>
    </lineage>
</organism>
<dbReference type="AlphaFoldDB" id="A2E8B5"/>
<dbReference type="VEuPathDB" id="TrichDB:TVAGG3_1026890"/>